<gene>
    <name evidence="3" type="ORF">XNOV1_A008670</name>
</gene>
<reference evidence="3" key="1">
    <citation type="submission" date="2023-08" db="EMBL/GenBank/DDBJ databases">
        <authorList>
            <person name="Alioto T."/>
            <person name="Alioto T."/>
            <person name="Gomez Garrido J."/>
        </authorList>
    </citation>
    <scope>NUCLEOTIDE SEQUENCE</scope>
</reference>
<proteinExistence type="predicted"/>
<feature type="region of interest" description="Disordered" evidence="1">
    <location>
        <begin position="130"/>
        <end position="149"/>
    </location>
</feature>
<name>A0AAV1GTQ5_XYRNO</name>
<protein>
    <submittedName>
        <fullName evidence="3">Uncharacterized protein LOC117824100</fullName>
    </submittedName>
</protein>
<feature type="compositionally biased region" description="Basic and acidic residues" evidence="1">
    <location>
        <begin position="130"/>
        <end position="141"/>
    </location>
</feature>
<feature type="signal peptide" evidence="2">
    <location>
        <begin position="1"/>
        <end position="21"/>
    </location>
</feature>
<organism evidence="3 4">
    <name type="scientific">Xyrichtys novacula</name>
    <name type="common">Pearly razorfish</name>
    <name type="synonym">Hemipteronotus novacula</name>
    <dbReference type="NCBI Taxonomy" id="13765"/>
    <lineage>
        <taxon>Eukaryota</taxon>
        <taxon>Metazoa</taxon>
        <taxon>Chordata</taxon>
        <taxon>Craniata</taxon>
        <taxon>Vertebrata</taxon>
        <taxon>Euteleostomi</taxon>
        <taxon>Actinopterygii</taxon>
        <taxon>Neopterygii</taxon>
        <taxon>Teleostei</taxon>
        <taxon>Neoteleostei</taxon>
        <taxon>Acanthomorphata</taxon>
        <taxon>Eupercaria</taxon>
        <taxon>Labriformes</taxon>
        <taxon>Labridae</taxon>
        <taxon>Xyrichtys</taxon>
    </lineage>
</organism>
<keyword evidence="2" id="KW-0732">Signal</keyword>
<dbReference type="Proteomes" id="UP001178508">
    <property type="component" value="Chromosome 17"/>
</dbReference>
<evidence type="ECO:0000313" key="4">
    <source>
        <dbReference type="Proteomes" id="UP001178508"/>
    </source>
</evidence>
<feature type="chain" id="PRO_5043841515" evidence="2">
    <location>
        <begin position="22"/>
        <end position="257"/>
    </location>
</feature>
<dbReference type="EMBL" id="OY660880">
    <property type="protein sequence ID" value="CAJ1077227.1"/>
    <property type="molecule type" value="Genomic_DNA"/>
</dbReference>
<feature type="compositionally biased region" description="Polar residues" evidence="1">
    <location>
        <begin position="248"/>
        <end position="257"/>
    </location>
</feature>
<keyword evidence="4" id="KW-1185">Reference proteome</keyword>
<feature type="region of interest" description="Disordered" evidence="1">
    <location>
        <begin position="238"/>
        <end position="257"/>
    </location>
</feature>
<sequence length="257" mass="26826">MAGFLTSGALLLVVLIGSSYGFPSKTAPAPAPVAPEEVAPAQPEYSVQPVAMSQSTNLPAPSGYISSSPGGFQHAASEDVAWAVQPLSLLTGVAPAGSNAAGLAAEPVGASYGAQPQYHPGDLAQYEGSYEHGNSESETHGLDYQSKSRGAPAPAVEQVYVSPLPVGPGGFGGMGFGGWPAFSYLYDYMFMTGQYPPGTLTHSSESYEQGADHWQDAHYQRYYIPSYTLTEIQPVVQEPKGKTPNAPVKQTTGMGGF</sequence>
<evidence type="ECO:0000256" key="2">
    <source>
        <dbReference type="SAM" id="SignalP"/>
    </source>
</evidence>
<evidence type="ECO:0000256" key="1">
    <source>
        <dbReference type="SAM" id="MobiDB-lite"/>
    </source>
</evidence>
<dbReference type="AlphaFoldDB" id="A0AAV1GTQ5"/>
<accession>A0AAV1GTQ5</accession>
<evidence type="ECO:0000313" key="3">
    <source>
        <dbReference type="EMBL" id="CAJ1077227.1"/>
    </source>
</evidence>